<comment type="caution">
    <text evidence="2">The sequence shown here is derived from an EMBL/GenBank/DDBJ whole genome shotgun (WGS) entry which is preliminary data.</text>
</comment>
<feature type="transmembrane region" description="Helical" evidence="1">
    <location>
        <begin position="128"/>
        <end position="152"/>
    </location>
</feature>
<keyword evidence="1" id="KW-1133">Transmembrane helix</keyword>
<dbReference type="PANTHER" id="PTHR34219:SF8">
    <property type="entry name" value="PEPSY DOMAIN-CONTAINING PROTEIN"/>
    <property type="match status" value="1"/>
</dbReference>
<dbReference type="InterPro" id="IPR005625">
    <property type="entry name" value="PepSY-ass_TM"/>
</dbReference>
<protein>
    <recommendedName>
        <fullName evidence="4">PepSY domain-containing protein</fullName>
    </recommendedName>
</protein>
<gene>
    <name evidence="2" type="ORF">Hsar01_00342</name>
</gene>
<feature type="transmembrane region" description="Helical" evidence="1">
    <location>
        <begin position="173"/>
        <end position="196"/>
    </location>
</feature>
<feature type="transmembrane region" description="Helical" evidence="1">
    <location>
        <begin position="322"/>
        <end position="342"/>
    </location>
</feature>
<keyword evidence="3" id="KW-1185">Reference proteome</keyword>
<dbReference type="EMBL" id="BAABRI010000002">
    <property type="protein sequence ID" value="GAA5481135.1"/>
    <property type="molecule type" value="Genomic_DNA"/>
</dbReference>
<name>A0ABP9UIT4_9BACT</name>
<accession>A0ABP9UIT4</accession>
<proteinExistence type="predicted"/>
<sequence>MAGLLAGLGLLVIGLSGSLLVFHEEIDGLLRPAETRVEPTPEGRRSLNELVAAVEAELPDHAVTGWHFHRDDPRAADGAYVMPFGTREWRYITLDPYRAQVLSSPQLENTTFKGWLLDLHTAFFLEHVGLAITGLLGVALCFLGLSGLYLYRRFWKSLFRLRLKSSFRMLSGDFHRLVGVWSVPFNLLLGFTGAWWNLSHVIEGLTHPHEEAADEVLFHEKLFAAGFDVASLPDRAAGALPGFETNYISFPWAPGGPFTLWGRAEDAAFFRSPYGSQVAFDSQTGGLISVHDLTTDGLGAQILDAFEPLHFGNFGGPVSKTLWAAAGLAPALLCLSGMSIWWQRRRKK</sequence>
<dbReference type="Proteomes" id="UP001476282">
    <property type="component" value="Unassembled WGS sequence"/>
</dbReference>
<dbReference type="PANTHER" id="PTHR34219">
    <property type="entry name" value="IRON-REGULATED INNER MEMBRANE PROTEIN-RELATED"/>
    <property type="match status" value="1"/>
</dbReference>
<evidence type="ECO:0008006" key="4">
    <source>
        <dbReference type="Google" id="ProtNLM"/>
    </source>
</evidence>
<evidence type="ECO:0000313" key="3">
    <source>
        <dbReference type="Proteomes" id="UP001476282"/>
    </source>
</evidence>
<evidence type="ECO:0000313" key="2">
    <source>
        <dbReference type="EMBL" id="GAA5481135.1"/>
    </source>
</evidence>
<dbReference type="Pfam" id="PF03929">
    <property type="entry name" value="PepSY_TM"/>
    <property type="match status" value="1"/>
</dbReference>
<keyword evidence="1" id="KW-0472">Membrane</keyword>
<reference evidence="2 3" key="1">
    <citation type="submission" date="2024-02" db="EMBL/GenBank/DDBJ databases">
        <title>Haloferula sargassicola NBRC 104335.</title>
        <authorList>
            <person name="Ichikawa N."/>
            <person name="Katano-Makiyama Y."/>
            <person name="Hidaka K."/>
        </authorList>
    </citation>
    <scope>NUCLEOTIDE SEQUENCE [LARGE SCALE GENOMIC DNA]</scope>
    <source>
        <strain evidence="2 3">NBRC 104335</strain>
    </source>
</reference>
<keyword evidence="1" id="KW-0812">Transmembrane</keyword>
<evidence type="ECO:0000256" key="1">
    <source>
        <dbReference type="SAM" id="Phobius"/>
    </source>
</evidence>
<organism evidence="2 3">
    <name type="scientific">Haloferula sargassicola</name>
    <dbReference type="NCBI Taxonomy" id="490096"/>
    <lineage>
        <taxon>Bacteria</taxon>
        <taxon>Pseudomonadati</taxon>
        <taxon>Verrucomicrobiota</taxon>
        <taxon>Verrucomicrobiia</taxon>
        <taxon>Verrucomicrobiales</taxon>
        <taxon>Verrucomicrobiaceae</taxon>
        <taxon>Haloferula</taxon>
    </lineage>
</organism>